<dbReference type="PANTHER" id="PTHR30454:SF0">
    <property type="entry name" value="4-HYDROXY-3-METHYLBUT-2-EN-1-YL DIPHOSPHATE SYNTHASE (FERREDOXIN), CHLOROPLASTIC"/>
    <property type="match status" value="1"/>
</dbReference>
<comment type="similarity">
    <text evidence="7">Belongs to the IspG family.</text>
</comment>
<dbReference type="GO" id="GO:0005506">
    <property type="term" value="F:iron ion binding"/>
    <property type="evidence" value="ECO:0007669"/>
    <property type="project" value="InterPro"/>
</dbReference>
<evidence type="ECO:0000259" key="9">
    <source>
        <dbReference type="Pfam" id="PF26540"/>
    </source>
</evidence>
<dbReference type="HAMAP" id="MF_00159">
    <property type="entry name" value="IspG"/>
    <property type="match status" value="1"/>
</dbReference>
<feature type="binding site" evidence="7">
    <location>
        <position position="313"/>
    </location>
    <ligand>
        <name>[4Fe-4S] cluster</name>
        <dbReference type="ChEBI" id="CHEBI:49883"/>
    </ligand>
</feature>
<dbReference type="Proteomes" id="UP000257323">
    <property type="component" value="Unassembled WGS sequence"/>
</dbReference>
<organism evidence="10 11">
    <name type="scientific">Candidatus Saccharicenans subterraneus</name>
    <dbReference type="NCBI Taxonomy" id="2508984"/>
    <lineage>
        <taxon>Bacteria</taxon>
        <taxon>Candidatus Aminicenantota</taxon>
        <taxon>Candidatus Aminicenantia</taxon>
        <taxon>Candidatus Aminicenantales</taxon>
        <taxon>Candidatus Saccharicenantaceae</taxon>
        <taxon>Candidatus Saccharicenans</taxon>
    </lineage>
</organism>
<accession>A0A3E2BLE7</accession>
<keyword evidence="1 7" id="KW-0004">4Fe-4S</keyword>
<protein>
    <recommendedName>
        <fullName evidence="7">4-hydroxy-3-methylbut-2-en-1-yl diphosphate synthase (flavodoxin)</fullName>
        <ecNumber evidence="7">1.17.7.3</ecNumber>
    </recommendedName>
    <alternativeName>
        <fullName evidence="7">1-hydroxy-2-methyl-2-(E)-butenyl 4-diphosphate synthase</fullName>
    </alternativeName>
</protein>
<keyword evidence="6 7" id="KW-0414">Isoprene biosynthesis</keyword>
<dbReference type="SUPFAM" id="SSF51717">
    <property type="entry name" value="Dihydropteroate synthetase-like"/>
    <property type="match status" value="1"/>
</dbReference>
<dbReference type="InterPro" id="IPR045854">
    <property type="entry name" value="NO2/SO3_Rdtase_4Fe4S_sf"/>
</dbReference>
<comment type="caution">
    <text evidence="10">The sequence shown here is derived from an EMBL/GenBank/DDBJ whole genome shotgun (WGS) entry which is preliminary data.</text>
</comment>
<dbReference type="Pfam" id="PF04551">
    <property type="entry name" value="GcpE"/>
    <property type="match status" value="1"/>
</dbReference>
<dbReference type="UniPathway" id="UPA00056">
    <property type="reaction ID" value="UER00096"/>
</dbReference>
<comment type="cofactor">
    <cofactor evidence="7">
        <name>[4Fe-4S] cluster</name>
        <dbReference type="ChEBI" id="CHEBI:49883"/>
    </cofactor>
    <text evidence="7">Binds 1 [4Fe-4S] cluster.</text>
</comment>
<dbReference type="InterPro" id="IPR016425">
    <property type="entry name" value="IspG_bac"/>
</dbReference>
<feature type="domain" description="IspG TIM-barrel" evidence="8">
    <location>
        <begin position="13"/>
        <end position="253"/>
    </location>
</feature>
<evidence type="ECO:0000259" key="8">
    <source>
        <dbReference type="Pfam" id="PF04551"/>
    </source>
</evidence>
<evidence type="ECO:0000256" key="1">
    <source>
        <dbReference type="ARBA" id="ARBA00022485"/>
    </source>
</evidence>
<dbReference type="NCBIfam" id="NF001540">
    <property type="entry name" value="PRK00366.1"/>
    <property type="match status" value="1"/>
</dbReference>
<dbReference type="InterPro" id="IPR004588">
    <property type="entry name" value="IspG_bac-typ"/>
</dbReference>
<comment type="catalytic activity">
    <reaction evidence="7">
        <text>(2E)-4-hydroxy-3-methylbut-2-enyl diphosphate + oxidized [flavodoxin] + H2O + 2 H(+) = 2-C-methyl-D-erythritol 2,4-cyclic diphosphate + reduced [flavodoxin]</text>
        <dbReference type="Rhea" id="RHEA:43604"/>
        <dbReference type="Rhea" id="RHEA-COMP:10622"/>
        <dbReference type="Rhea" id="RHEA-COMP:10623"/>
        <dbReference type="ChEBI" id="CHEBI:15377"/>
        <dbReference type="ChEBI" id="CHEBI:15378"/>
        <dbReference type="ChEBI" id="CHEBI:57618"/>
        <dbReference type="ChEBI" id="CHEBI:58210"/>
        <dbReference type="ChEBI" id="CHEBI:58483"/>
        <dbReference type="ChEBI" id="CHEBI:128753"/>
        <dbReference type="EC" id="1.17.7.3"/>
    </reaction>
</comment>
<dbReference type="EC" id="1.17.7.3" evidence="7"/>
<dbReference type="GO" id="GO:0016114">
    <property type="term" value="P:terpenoid biosynthetic process"/>
    <property type="evidence" value="ECO:0007669"/>
    <property type="project" value="InterPro"/>
</dbReference>
<dbReference type="InterPro" id="IPR011005">
    <property type="entry name" value="Dihydropteroate_synth-like_sf"/>
</dbReference>
<evidence type="ECO:0000256" key="6">
    <source>
        <dbReference type="ARBA" id="ARBA00023229"/>
    </source>
</evidence>
<dbReference type="GO" id="GO:0051539">
    <property type="term" value="F:4 iron, 4 sulfur cluster binding"/>
    <property type="evidence" value="ECO:0007669"/>
    <property type="project" value="UniProtKB-UniRule"/>
</dbReference>
<sequence>MSQKPELYPRRRTRAIRVGSVVIGGGAPVVVQSMTKTRTADVRATVAQIKRLERAGCRLVRVAVPGKDDALAIREIKKRISIPLIADIHFNPRLAILALEAGADGLRINPGTIGSREKLKEVVRLAAERKAAIRVGVNSGSLEKDLLVRYGQVTAEALVESALGQVRQLEDLGFHEIKISLKASDIRRTVEAYRLLADRVDYPFHAGITEAGTLLRGSIKSAAGLALLLSQGLADTIRVSLTAPPEREVEVAYEILRSLGLESRGINFISCPGCGRTEVDLRKIATEVEKKLAGITAGLTVAVMGCPVNGPGEAREADIGVACGREAGVIFKRGLVVKRVPEPEIVAALVREVEAMARELEKMDPDVIDKGEKE</sequence>
<dbReference type="Pfam" id="PF26540">
    <property type="entry name" value="GcpE_C"/>
    <property type="match status" value="1"/>
</dbReference>
<keyword evidence="5 7" id="KW-0411">Iron-sulfur</keyword>
<dbReference type="InterPro" id="IPR058578">
    <property type="entry name" value="IspG_TIM"/>
</dbReference>
<dbReference type="PIRSF" id="PIRSF004640">
    <property type="entry name" value="IspG"/>
    <property type="match status" value="1"/>
</dbReference>
<comment type="function">
    <text evidence="7">Converts 2C-methyl-D-erythritol 2,4-cyclodiphosphate (ME-2,4cPP) into 1-hydroxy-2-methyl-2-(E)-butenyl 4-diphosphate.</text>
</comment>
<dbReference type="GO" id="GO:0019288">
    <property type="term" value="P:isopentenyl diphosphate biosynthetic process, methylerythritol 4-phosphate pathway"/>
    <property type="evidence" value="ECO:0007669"/>
    <property type="project" value="UniProtKB-UniRule"/>
</dbReference>
<dbReference type="GO" id="GO:0046429">
    <property type="term" value="F:4-hydroxy-3-methylbut-2-en-1-yl diphosphate synthase activity (ferredoxin)"/>
    <property type="evidence" value="ECO:0007669"/>
    <property type="project" value="UniProtKB-UniRule"/>
</dbReference>
<feature type="binding site" evidence="7">
    <location>
        <position position="274"/>
    </location>
    <ligand>
        <name>[4Fe-4S] cluster</name>
        <dbReference type="ChEBI" id="CHEBI:49883"/>
    </ligand>
</feature>
<dbReference type="PANTHER" id="PTHR30454">
    <property type="entry name" value="4-HYDROXY-3-METHYLBUT-2-EN-1-YL DIPHOSPHATE SYNTHASE"/>
    <property type="match status" value="1"/>
</dbReference>
<evidence type="ECO:0000256" key="7">
    <source>
        <dbReference type="HAMAP-Rule" id="MF_00159"/>
    </source>
</evidence>
<keyword evidence="3 7" id="KW-0560">Oxidoreductase</keyword>
<dbReference type="InterPro" id="IPR058579">
    <property type="entry name" value="IspG_C"/>
</dbReference>
<evidence type="ECO:0000256" key="4">
    <source>
        <dbReference type="ARBA" id="ARBA00023004"/>
    </source>
</evidence>
<dbReference type="Gene3D" id="3.30.413.10">
    <property type="entry name" value="Sulfite Reductase Hemoprotein, domain 1"/>
    <property type="match status" value="1"/>
</dbReference>
<dbReference type="FunFam" id="3.20.20.20:FF:000001">
    <property type="entry name" value="4-hydroxy-3-methylbut-2-en-1-yl diphosphate synthase (flavodoxin)"/>
    <property type="match status" value="1"/>
</dbReference>
<gene>
    <name evidence="7" type="primary">ispG</name>
    <name evidence="10" type="ORF">OP8BY_0189</name>
</gene>
<proteinExistence type="inferred from homology"/>
<feature type="binding site" evidence="7">
    <location>
        <position position="271"/>
    </location>
    <ligand>
        <name>[4Fe-4S] cluster</name>
        <dbReference type="ChEBI" id="CHEBI:49883"/>
    </ligand>
</feature>
<dbReference type="EMBL" id="QUAH01000008">
    <property type="protein sequence ID" value="RFT15541.1"/>
    <property type="molecule type" value="Genomic_DNA"/>
</dbReference>
<dbReference type="AlphaFoldDB" id="A0A3E2BLE7"/>
<dbReference type="Gene3D" id="3.20.20.20">
    <property type="entry name" value="Dihydropteroate synthase-like"/>
    <property type="match status" value="1"/>
</dbReference>
<keyword evidence="2 7" id="KW-0479">Metal-binding</keyword>
<evidence type="ECO:0000256" key="3">
    <source>
        <dbReference type="ARBA" id="ARBA00023002"/>
    </source>
</evidence>
<evidence type="ECO:0000256" key="5">
    <source>
        <dbReference type="ARBA" id="ARBA00023014"/>
    </source>
</evidence>
<feature type="binding site" evidence="7">
    <location>
        <position position="306"/>
    </location>
    <ligand>
        <name>[4Fe-4S] cluster</name>
        <dbReference type="ChEBI" id="CHEBI:49883"/>
    </ligand>
</feature>
<dbReference type="GO" id="GO:0141197">
    <property type="term" value="F:4-hydroxy-3-methylbut-2-enyl-diphosphate synthase activity (flavodoxin)"/>
    <property type="evidence" value="ECO:0007669"/>
    <property type="project" value="UniProtKB-EC"/>
</dbReference>
<dbReference type="SUPFAM" id="SSF56014">
    <property type="entry name" value="Nitrite and sulphite reductase 4Fe-4S domain-like"/>
    <property type="match status" value="1"/>
</dbReference>
<evidence type="ECO:0000313" key="10">
    <source>
        <dbReference type="EMBL" id="RFT15541.1"/>
    </source>
</evidence>
<evidence type="ECO:0000256" key="2">
    <source>
        <dbReference type="ARBA" id="ARBA00022723"/>
    </source>
</evidence>
<feature type="domain" description="IspG C-terminal" evidence="9">
    <location>
        <begin position="267"/>
        <end position="354"/>
    </location>
</feature>
<keyword evidence="4 7" id="KW-0408">Iron</keyword>
<dbReference type="NCBIfam" id="TIGR00612">
    <property type="entry name" value="ispG_gcpE"/>
    <property type="match status" value="1"/>
</dbReference>
<evidence type="ECO:0000313" key="11">
    <source>
        <dbReference type="Proteomes" id="UP000257323"/>
    </source>
</evidence>
<comment type="pathway">
    <text evidence="7">Isoprenoid biosynthesis; isopentenyl diphosphate biosynthesis via DXP pathway; isopentenyl diphosphate from 1-deoxy-D-xylulose 5-phosphate: step 5/6.</text>
</comment>
<reference evidence="10 11" key="1">
    <citation type="submission" date="2018-08" db="EMBL/GenBank/DDBJ databases">
        <title>Genome analysis of the thermophilic bacterium of the candidate phylum Aminicenantes from deep subsurface aquifer revealed its physiology and ecological role.</title>
        <authorList>
            <person name="Kadnikov V.V."/>
            <person name="Mardanov A.V."/>
            <person name="Beletsky A.V."/>
            <person name="Karnachuk O.V."/>
            <person name="Ravin N.V."/>
        </authorList>
    </citation>
    <scope>NUCLEOTIDE SEQUENCE [LARGE SCALE GENOMIC DNA]</scope>
    <source>
        <strain evidence="10">BY38</strain>
    </source>
</reference>
<name>A0A3E2BLE7_9BACT</name>